<proteinExistence type="predicted"/>
<gene>
    <name evidence="2" type="ORF">GCWU000342_02282</name>
</gene>
<organism evidence="2 3">
    <name type="scientific">Shuttleworthella satelles DSM 14600</name>
    <dbReference type="NCBI Taxonomy" id="626523"/>
    <lineage>
        <taxon>Bacteria</taxon>
        <taxon>Bacillati</taxon>
        <taxon>Bacillota</taxon>
        <taxon>Clostridia</taxon>
        <taxon>Lachnospirales</taxon>
        <taxon>Lachnospiraceae</taxon>
        <taxon>Shuttleworthella</taxon>
    </lineage>
</organism>
<dbReference type="Proteomes" id="UP000003494">
    <property type="component" value="Unassembled WGS sequence"/>
</dbReference>
<reference evidence="2" key="1">
    <citation type="submission" date="2009-04" db="EMBL/GenBank/DDBJ databases">
        <authorList>
            <person name="Weinstock G."/>
            <person name="Sodergren E."/>
            <person name="Clifton S."/>
            <person name="Fulton L."/>
            <person name="Fulton B."/>
            <person name="Courtney L."/>
            <person name="Fronick C."/>
            <person name="Harrison M."/>
            <person name="Strong C."/>
            <person name="Farmer C."/>
            <person name="Delahaunty K."/>
            <person name="Markovic C."/>
            <person name="Hall O."/>
            <person name="Minx P."/>
            <person name="Tomlinson C."/>
            <person name="Mitreva M."/>
            <person name="Nelson J."/>
            <person name="Hou S."/>
            <person name="Wollam A."/>
            <person name="Pepin K.H."/>
            <person name="Johnson M."/>
            <person name="Bhonagiri V."/>
            <person name="Nash W.E."/>
            <person name="Warren W."/>
            <person name="Chinwalla A."/>
            <person name="Mardis E.R."/>
            <person name="Wilson R.K."/>
        </authorList>
    </citation>
    <scope>NUCLEOTIDE SEQUENCE [LARGE SCALE GENOMIC DNA]</scope>
    <source>
        <strain evidence="2">DSM 14600</strain>
    </source>
</reference>
<keyword evidence="3" id="KW-1185">Reference proteome</keyword>
<sequence length="52" mass="5922">MYGGWRTQDESAKTSSVKYEARMGLRRNGNRKERHGMRSPEHKAIGTQGTGR</sequence>
<evidence type="ECO:0000256" key="1">
    <source>
        <dbReference type="SAM" id="MobiDB-lite"/>
    </source>
</evidence>
<name>C4GDV8_9FIRM</name>
<evidence type="ECO:0000313" key="2">
    <source>
        <dbReference type="EMBL" id="EEP27587.1"/>
    </source>
</evidence>
<dbReference type="AlphaFoldDB" id="C4GDV8"/>
<comment type="caution">
    <text evidence="2">The sequence shown here is derived from an EMBL/GenBank/DDBJ whole genome shotgun (WGS) entry which is preliminary data.</text>
</comment>
<feature type="compositionally biased region" description="Basic residues" evidence="1">
    <location>
        <begin position="24"/>
        <end position="35"/>
    </location>
</feature>
<dbReference type="HOGENOM" id="CLU_3084709_0_0_9"/>
<protein>
    <submittedName>
        <fullName evidence="2">Uncharacterized protein</fullName>
    </submittedName>
</protein>
<accession>C4GDV8</accession>
<feature type="region of interest" description="Disordered" evidence="1">
    <location>
        <begin position="1"/>
        <end position="52"/>
    </location>
</feature>
<evidence type="ECO:0000313" key="3">
    <source>
        <dbReference type="Proteomes" id="UP000003494"/>
    </source>
</evidence>
<dbReference type="STRING" id="626523.GCWU000342_02282"/>
<dbReference type="EMBL" id="ACIP02000007">
    <property type="protein sequence ID" value="EEP27587.1"/>
    <property type="molecule type" value="Genomic_DNA"/>
</dbReference>